<gene>
    <name evidence="7" type="ORF">EHQ58_12215</name>
</gene>
<name>A0A4R9JY42_9LEPT</name>
<keyword evidence="4" id="KW-0804">Transcription</keyword>
<feature type="transmembrane region" description="Helical" evidence="5">
    <location>
        <begin position="39"/>
        <end position="60"/>
    </location>
</feature>
<dbReference type="InterPro" id="IPR009057">
    <property type="entry name" value="Homeodomain-like_sf"/>
</dbReference>
<dbReference type="PANTHER" id="PTHR32071:SF13">
    <property type="entry name" value="RESPONSE REGULATOR HSFA"/>
    <property type="match status" value="1"/>
</dbReference>
<dbReference type="PROSITE" id="PS00675">
    <property type="entry name" value="SIGMA54_INTERACT_1"/>
    <property type="match status" value="1"/>
</dbReference>
<organism evidence="7 8">
    <name type="scientific">Leptospira ognonensis</name>
    <dbReference type="NCBI Taxonomy" id="2484945"/>
    <lineage>
        <taxon>Bacteria</taxon>
        <taxon>Pseudomonadati</taxon>
        <taxon>Spirochaetota</taxon>
        <taxon>Spirochaetia</taxon>
        <taxon>Leptospirales</taxon>
        <taxon>Leptospiraceae</taxon>
        <taxon>Leptospira</taxon>
    </lineage>
</organism>
<comment type="caution">
    <text evidence="7">The sequence shown here is derived from an EMBL/GenBank/DDBJ whole genome shotgun (WGS) entry which is preliminary data.</text>
</comment>
<proteinExistence type="predicted"/>
<feature type="transmembrane region" description="Helical" evidence="5">
    <location>
        <begin position="140"/>
        <end position="164"/>
    </location>
</feature>
<evidence type="ECO:0000259" key="6">
    <source>
        <dbReference type="PROSITE" id="PS50045"/>
    </source>
</evidence>
<dbReference type="Gene3D" id="6.10.340.10">
    <property type="match status" value="1"/>
</dbReference>
<dbReference type="PROSITE" id="PS00676">
    <property type="entry name" value="SIGMA54_INTERACT_2"/>
    <property type="match status" value="1"/>
</dbReference>
<dbReference type="InterPro" id="IPR002197">
    <property type="entry name" value="HTH_Fis"/>
</dbReference>
<feature type="transmembrane region" description="Helical" evidence="5">
    <location>
        <begin position="6"/>
        <end position="27"/>
    </location>
</feature>
<protein>
    <submittedName>
        <fullName evidence="7">AAA family ATPase</fullName>
    </submittedName>
</protein>
<dbReference type="Pfam" id="PF02954">
    <property type="entry name" value="HTH_8"/>
    <property type="match status" value="1"/>
</dbReference>
<dbReference type="InterPro" id="IPR058031">
    <property type="entry name" value="AAA_lid_NorR"/>
</dbReference>
<dbReference type="Gene3D" id="3.40.50.300">
    <property type="entry name" value="P-loop containing nucleotide triphosphate hydrolases"/>
    <property type="match status" value="1"/>
</dbReference>
<keyword evidence="5" id="KW-1133">Transmembrane helix</keyword>
<keyword evidence="2" id="KW-0067">ATP-binding</keyword>
<dbReference type="Gene3D" id="1.10.8.60">
    <property type="match status" value="1"/>
</dbReference>
<dbReference type="GO" id="GO:0043565">
    <property type="term" value="F:sequence-specific DNA binding"/>
    <property type="evidence" value="ECO:0007669"/>
    <property type="project" value="InterPro"/>
</dbReference>
<dbReference type="InterPro" id="IPR002078">
    <property type="entry name" value="Sigma_54_int"/>
</dbReference>
<accession>A0A4R9JY42</accession>
<dbReference type="InterPro" id="IPR003593">
    <property type="entry name" value="AAA+_ATPase"/>
</dbReference>
<dbReference type="EMBL" id="RQGD01000034">
    <property type="protein sequence ID" value="TGL58140.1"/>
    <property type="molecule type" value="Genomic_DNA"/>
</dbReference>
<dbReference type="FunFam" id="3.40.50.300:FF:000006">
    <property type="entry name" value="DNA-binding transcriptional regulator NtrC"/>
    <property type="match status" value="1"/>
</dbReference>
<sequence>MDIGITIFGVGRFTPTLLSLVIFVYLLQRKQKEIGTIWFTYYFFFLTIFNFGYLFGYSMNEPSGRFGWYLACSIVFAAASRLQISFTFPYEVYSRFRKIMLITSFCIGSLSILDYLVRAAGSYNFAFSTHSFGSKYSSLFIPFSSFLFYSLSIMISLFRVLRIIRHAKGNGLQKKIKHAWFQSSELPISLSLIGITIAEVSLTVFYFLTVNQIFKTNVLAEILNLGGLLIFVGYSFVYSSSASGRIGIITRLIGITLVSFLVVLHSVTRFYQEQLIQGFENHLIDQTRTNFFMKDGGLKRNPIYTIALEQKDEKSETVNAIIRQEFANAISDDRFHYFNLGTYRLAAVKFSIGDQTVLGIIPYDEYRIQIHKILYPSLLFFSLVALLILFAFPLLFRANFSIPLNNLMKDLSEISPGSFKKGVVPVADEIVRLRKSFLQMAELIKKAKGNMPEVSSQIEILDKILNLESQKIQVGNQTLVYRSQAVRKTLDEVSQASRYRYPILITGETGTGKELISKLIHESSEEAKGPFVAINCATLPESLWESEIFGHRKGSFTDARSDRKGRILEASGGSVFFDEIGEMPLSIQAKMLRLLQENTFSPIGSDLTLKAECRFIFATNRNLDEMVKQKSFREDLLYRIRVIPISLPALRDRVEDIPDLIRFFVDRFAIQYQIKSPEIDTQLMQRLVAYSWPGNIREMENTVIRAMASHKEGALSLDHFQNLSIGRILMENEKPLGDDLLMSSSYEEQVQRFAKNLIASVYKQCKGNVTKTAKVLSMKRTTLRYQLIELGILDPKK</sequence>
<dbReference type="GO" id="GO:0006355">
    <property type="term" value="P:regulation of DNA-templated transcription"/>
    <property type="evidence" value="ECO:0007669"/>
    <property type="project" value="InterPro"/>
</dbReference>
<dbReference type="SUPFAM" id="SSF52540">
    <property type="entry name" value="P-loop containing nucleoside triphosphate hydrolases"/>
    <property type="match status" value="1"/>
</dbReference>
<dbReference type="SMART" id="SM00382">
    <property type="entry name" value="AAA"/>
    <property type="match status" value="1"/>
</dbReference>
<dbReference type="InterPro" id="IPR027417">
    <property type="entry name" value="P-loop_NTPase"/>
</dbReference>
<dbReference type="Gene3D" id="1.10.10.60">
    <property type="entry name" value="Homeodomain-like"/>
    <property type="match status" value="1"/>
</dbReference>
<dbReference type="InterPro" id="IPR025943">
    <property type="entry name" value="Sigma_54_int_dom_ATP-bd_2"/>
</dbReference>
<dbReference type="RefSeq" id="WP_135624158.1">
    <property type="nucleotide sequence ID" value="NZ_RQGD01000034.1"/>
</dbReference>
<dbReference type="Pfam" id="PF25601">
    <property type="entry name" value="AAA_lid_14"/>
    <property type="match status" value="1"/>
</dbReference>
<dbReference type="Proteomes" id="UP000297693">
    <property type="component" value="Unassembled WGS sequence"/>
</dbReference>
<feature type="transmembrane region" description="Helical" evidence="5">
    <location>
        <begin position="218"/>
        <end position="237"/>
    </location>
</feature>
<dbReference type="InterPro" id="IPR025662">
    <property type="entry name" value="Sigma_54_int_dom_ATP-bd_1"/>
</dbReference>
<keyword evidence="8" id="KW-1185">Reference proteome</keyword>
<dbReference type="PANTHER" id="PTHR32071">
    <property type="entry name" value="TRANSCRIPTIONAL REGULATORY PROTEIN"/>
    <property type="match status" value="1"/>
</dbReference>
<dbReference type="GO" id="GO:0005524">
    <property type="term" value="F:ATP binding"/>
    <property type="evidence" value="ECO:0007669"/>
    <property type="project" value="UniProtKB-KW"/>
</dbReference>
<evidence type="ECO:0000256" key="1">
    <source>
        <dbReference type="ARBA" id="ARBA00022741"/>
    </source>
</evidence>
<evidence type="ECO:0000313" key="8">
    <source>
        <dbReference type="Proteomes" id="UP000297693"/>
    </source>
</evidence>
<feature type="transmembrane region" description="Helical" evidence="5">
    <location>
        <begin position="66"/>
        <end position="88"/>
    </location>
</feature>
<feature type="transmembrane region" description="Helical" evidence="5">
    <location>
        <begin position="100"/>
        <end position="120"/>
    </location>
</feature>
<feature type="transmembrane region" description="Helical" evidence="5">
    <location>
        <begin position="373"/>
        <end position="396"/>
    </location>
</feature>
<reference evidence="7" key="1">
    <citation type="journal article" date="2019" name="PLoS Negl. Trop. Dis.">
        <title>Revisiting the worldwide diversity of Leptospira species in the environment.</title>
        <authorList>
            <person name="Vincent A.T."/>
            <person name="Schiettekatte O."/>
            <person name="Bourhy P."/>
            <person name="Veyrier F.J."/>
            <person name="Picardeau M."/>
        </authorList>
    </citation>
    <scope>NUCLEOTIDE SEQUENCE [LARGE SCALE GENOMIC DNA]</scope>
    <source>
        <strain evidence="7">201702476</strain>
    </source>
</reference>
<keyword evidence="1" id="KW-0547">Nucleotide-binding</keyword>
<evidence type="ECO:0000256" key="4">
    <source>
        <dbReference type="ARBA" id="ARBA00023163"/>
    </source>
</evidence>
<dbReference type="PROSITE" id="PS50045">
    <property type="entry name" value="SIGMA54_INTERACT_4"/>
    <property type="match status" value="1"/>
</dbReference>
<feature type="transmembrane region" description="Helical" evidence="5">
    <location>
        <begin position="249"/>
        <end position="267"/>
    </location>
</feature>
<dbReference type="SUPFAM" id="SSF46689">
    <property type="entry name" value="Homeodomain-like"/>
    <property type="match status" value="1"/>
</dbReference>
<evidence type="ECO:0000256" key="2">
    <source>
        <dbReference type="ARBA" id="ARBA00022840"/>
    </source>
</evidence>
<evidence type="ECO:0000256" key="5">
    <source>
        <dbReference type="SAM" id="Phobius"/>
    </source>
</evidence>
<dbReference type="CDD" id="cd00009">
    <property type="entry name" value="AAA"/>
    <property type="match status" value="1"/>
</dbReference>
<dbReference type="Pfam" id="PF00158">
    <property type="entry name" value="Sigma54_activat"/>
    <property type="match status" value="1"/>
</dbReference>
<dbReference type="OrthoDB" id="9771372at2"/>
<dbReference type="AlphaFoldDB" id="A0A4R9JY42"/>
<evidence type="ECO:0000313" key="7">
    <source>
        <dbReference type="EMBL" id="TGL58140.1"/>
    </source>
</evidence>
<evidence type="ECO:0000256" key="3">
    <source>
        <dbReference type="ARBA" id="ARBA00023015"/>
    </source>
</evidence>
<keyword evidence="5" id="KW-0812">Transmembrane</keyword>
<keyword evidence="3" id="KW-0805">Transcription regulation</keyword>
<feature type="domain" description="Sigma-54 factor interaction" evidence="6">
    <location>
        <begin position="479"/>
        <end position="708"/>
    </location>
</feature>
<keyword evidence="5" id="KW-0472">Membrane</keyword>